<dbReference type="EMBL" id="AZBU02000007">
    <property type="protein sequence ID" value="TKR69659.1"/>
    <property type="molecule type" value="Genomic_DNA"/>
</dbReference>
<evidence type="ECO:0000313" key="2">
    <source>
        <dbReference type="EMBL" id="TKR69659.1"/>
    </source>
</evidence>
<keyword evidence="1" id="KW-0812">Transmembrane</keyword>
<dbReference type="Proteomes" id="UP000298663">
    <property type="component" value="Unassembled WGS sequence"/>
</dbReference>
<protein>
    <submittedName>
        <fullName evidence="2">Uncharacterized protein</fullName>
    </submittedName>
</protein>
<evidence type="ECO:0000313" key="3">
    <source>
        <dbReference type="Proteomes" id="UP000298663"/>
    </source>
</evidence>
<sequence length="143" mass="16513">MVLYKLVKLRTLSTVQSNSLNVEIRMFSVAVITFVYETFFVVVSFWVLPLFEDCDNFKIIDNLGVGMWSVSCDCSPHEPKSEKELQNNDLGIAYLKKIINYCTLWALAVCQSRWSNANVLPCKKDSSLNVKRFHAYTARHFNF</sequence>
<reference evidence="2 3" key="1">
    <citation type="journal article" date="2015" name="Genome Biol.">
        <title>Comparative genomics of Steinernema reveals deeply conserved gene regulatory networks.</title>
        <authorList>
            <person name="Dillman A.R."/>
            <person name="Macchietto M."/>
            <person name="Porter C.F."/>
            <person name="Rogers A."/>
            <person name="Williams B."/>
            <person name="Antoshechkin I."/>
            <person name="Lee M.M."/>
            <person name="Goodwin Z."/>
            <person name="Lu X."/>
            <person name="Lewis E.E."/>
            <person name="Goodrich-Blair H."/>
            <person name="Stock S.P."/>
            <person name="Adams B.J."/>
            <person name="Sternberg P.W."/>
            <person name="Mortazavi A."/>
        </authorList>
    </citation>
    <scope>NUCLEOTIDE SEQUENCE [LARGE SCALE GENOMIC DNA]</scope>
    <source>
        <strain evidence="2 3">ALL</strain>
    </source>
</reference>
<name>A0A4U5MJT1_STECR</name>
<keyword evidence="1" id="KW-1133">Transmembrane helix</keyword>
<proteinExistence type="predicted"/>
<keyword evidence="1" id="KW-0472">Membrane</keyword>
<organism evidence="2 3">
    <name type="scientific">Steinernema carpocapsae</name>
    <name type="common">Entomopathogenic nematode</name>
    <dbReference type="NCBI Taxonomy" id="34508"/>
    <lineage>
        <taxon>Eukaryota</taxon>
        <taxon>Metazoa</taxon>
        <taxon>Ecdysozoa</taxon>
        <taxon>Nematoda</taxon>
        <taxon>Chromadorea</taxon>
        <taxon>Rhabditida</taxon>
        <taxon>Tylenchina</taxon>
        <taxon>Panagrolaimomorpha</taxon>
        <taxon>Strongyloidoidea</taxon>
        <taxon>Steinernematidae</taxon>
        <taxon>Steinernema</taxon>
    </lineage>
</organism>
<feature type="transmembrane region" description="Helical" evidence="1">
    <location>
        <begin position="26"/>
        <end position="48"/>
    </location>
</feature>
<comment type="caution">
    <text evidence="2">The sequence shown here is derived from an EMBL/GenBank/DDBJ whole genome shotgun (WGS) entry which is preliminary data.</text>
</comment>
<accession>A0A4U5MJT1</accession>
<dbReference type="AlphaFoldDB" id="A0A4U5MJT1"/>
<reference evidence="2 3" key="2">
    <citation type="journal article" date="2019" name="G3 (Bethesda)">
        <title>Hybrid Assembly of the Genome of the Entomopathogenic Nematode Steinernema carpocapsae Identifies the X-Chromosome.</title>
        <authorList>
            <person name="Serra L."/>
            <person name="Macchietto M."/>
            <person name="Macias-Munoz A."/>
            <person name="McGill C.J."/>
            <person name="Rodriguez I.M."/>
            <person name="Rodriguez B."/>
            <person name="Murad R."/>
            <person name="Mortazavi A."/>
        </authorList>
    </citation>
    <scope>NUCLEOTIDE SEQUENCE [LARGE SCALE GENOMIC DNA]</scope>
    <source>
        <strain evidence="2 3">ALL</strain>
    </source>
</reference>
<evidence type="ECO:0000256" key="1">
    <source>
        <dbReference type="SAM" id="Phobius"/>
    </source>
</evidence>
<gene>
    <name evidence="2" type="ORF">L596_021790</name>
</gene>
<keyword evidence="3" id="KW-1185">Reference proteome</keyword>